<evidence type="ECO:0000256" key="1">
    <source>
        <dbReference type="SAM" id="MobiDB-lite"/>
    </source>
</evidence>
<dbReference type="PROSITE" id="PS50097">
    <property type="entry name" value="BTB"/>
    <property type="match status" value="1"/>
</dbReference>
<dbReference type="OrthoDB" id="194443at2759"/>
<dbReference type="Pfam" id="PF00651">
    <property type="entry name" value="BTB"/>
    <property type="match status" value="1"/>
</dbReference>
<feature type="region of interest" description="Disordered" evidence="1">
    <location>
        <begin position="1"/>
        <end position="30"/>
    </location>
</feature>
<dbReference type="PANTHER" id="PTHR47843:SF2">
    <property type="entry name" value="BTB DOMAIN-CONTAINING PROTEIN"/>
    <property type="match status" value="1"/>
</dbReference>
<dbReference type="InParanoid" id="A0A194XRA0"/>
<name>A0A194XRA0_MOLSC</name>
<dbReference type="InterPro" id="IPR000210">
    <property type="entry name" value="BTB/POZ_dom"/>
</dbReference>
<dbReference type="GeneID" id="28822512"/>
<dbReference type="KEGG" id="psco:LY89DRAFT_664601"/>
<dbReference type="CDD" id="cd18186">
    <property type="entry name" value="BTB_POZ_ZBTB_KLHL-like"/>
    <property type="match status" value="1"/>
</dbReference>
<dbReference type="SUPFAM" id="SSF54695">
    <property type="entry name" value="POZ domain"/>
    <property type="match status" value="1"/>
</dbReference>
<organism evidence="3 4">
    <name type="scientific">Mollisia scopiformis</name>
    <name type="common">Conifer needle endophyte fungus</name>
    <name type="synonym">Phialocephala scopiformis</name>
    <dbReference type="NCBI Taxonomy" id="149040"/>
    <lineage>
        <taxon>Eukaryota</taxon>
        <taxon>Fungi</taxon>
        <taxon>Dikarya</taxon>
        <taxon>Ascomycota</taxon>
        <taxon>Pezizomycotina</taxon>
        <taxon>Leotiomycetes</taxon>
        <taxon>Helotiales</taxon>
        <taxon>Mollisiaceae</taxon>
        <taxon>Mollisia</taxon>
    </lineage>
</organism>
<dbReference type="Gene3D" id="3.30.710.10">
    <property type="entry name" value="Potassium Channel Kv1.1, Chain A"/>
    <property type="match status" value="1"/>
</dbReference>
<evidence type="ECO:0000313" key="3">
    <source>
        <dbReference type="EMBL" id="KUJ22815.1"/>
    </source>
</evidence>
<evidence type="ECO:0000259" key="2">
    <source>
        <dbReference type="PROSITE" id="PS50097"/>
    </source>
</evidence>
<reference evidence="3 4" key="1">
    <citation type="submission" date="2015-10" db="EMBL/GenBank/DDBJ databases">
        <title>Full genome of DAOMC 229536 Phialocephala scopiformis, a fungal endophyte of spruce producing the potent anti-insectan compound rugulosin.</title>
        <authorList>
            <consortium name="DOE Joint Genome Institute"/>
            <person name="Walker A.K."/>
            <person name="Frasz S.L."/>
            <person name="Seifert K.A."/>
            <person name="Miller J.D."/>
            <person name="Mondo S.J."/>
            <person name="Labutti K."/>
            <person name="Lipzen A."/>
            <person name="Dockter R."/>
            <person name="Kennedy M."/>
            <person name="Grigoriev I.V."/>
            <person name="Spatafora J.W."/>
        </authorList>
    </citation>
    <scope>NUCLEOTIDE SEQUENCE [LARGE SCALE GENOMIC DNA]</scope>
    <source>
        <strain evidence="3 4">CBS 120377</strain>
    </source>
</reference>
<proteinExistence type="predicted"/>
<keyword evidence="4" id="KW-1185">Reference proteome</keyword>
<accession>A0A194XRA0</accession>
<evidence type="ECO:0000313" key="4">
    <source>
        <dbReference type="Proteomes" id="UP000070700"/>
    </source>
</evidence>
<dbReference type="PANTHER" id="PTHR47843">
    <property type="entry name" value="BTB DOMAIN-CONTAINING PROTEIN-RELATED"/>
    <property type="match status" value="1"/>
</dbReference>
<protein>
    <recommendedName>
        <fullName evidence="2">BTB domain-containing protein</fullName>
    </recommendedName>
</protein>
<feature type="domain" description="BTB" evidence="2">
    <location>
        <begin position="40"/>
        <end position="107"/>
    </location>
</feature>
<dbReference type="EMBL" id="KQ947406">
    <property type="protein sequence ID" value="KUJ22815.1"/>
    <property type="molecule type" value="Genomic_DNA"/>
</dbReference>
<dbReference type="InterPro" id="IPR011333">
    <property type="entry name" value="SKP1/BTB/POZ_sf"/>
</dbReference>
<feature type="compositionally biased region" description="Basic and acidic residues" evidence="1">
    <location>
        <begin position="1"/>
        <end position="21"/>
    </location>
</feature>
<sequence length="201" mass="22757">MAGKPKTEQVAKRKDTEDSTGPRKKHRKSASTFSKPAIFVTFLIGPDRSEFVVHKEVVFNRSQVLAAVFSSDCIEGQTQTMTIEDTTEAAFRFVVQWLYSEKLEIAQLEAWKDKVAKDTKFLTEAEQMIAIEEDQVLAETWVLADKYGLSGLQNLVVGYMTDILKCTCIPSTRTFKYIYQHTSDDSQLRKACIISLPISML</sequence>
<dbReference type="RefSeq" id="XP_018077170.1">
    <property type="nucleotide sequence ID" value="XM_018212786.1"/>
</dbReference>
<dbReference type="Proteomes" id="UP000070700">
    <property type="component" value="Unassembled WGS sequence"/>
</dbReference>
<gene>
    <name evidence="3" type="ORF">LY89DRAFT_664601</name>
</gene>
<dbReference type="AlphaFoldDB" id="A0A194XRA0"/>